<proteinExistence type="predicted"/>
<dbReference type="Gene3D" id="3.40.630.30">
    <property type="match status" value="1"/>
</dbReference>
<name>A0AAW9X867_ECOLX</name>
<dbReference type="FunFam" id="3.40.630.30:FF:000304">
    <property type="entry name" value="YghO protein"/>
    <property type="match status" value="1"/>
</dbReference>
<comment type="caution">
    <text evidence="1">The sequence shown here is derived from an EMBL/GenBank/DDBJ whole genome shotgun (WGS) entry which is preliminary data.</text>
</comment>
<dbReference type="InterPro" id="IPR016181">
    <property type="entry name" value="Acyl_CoA_acyltransferase"/>
</dbReference>
<dbReference type="PANTHER" id="PTHR41368">
    <property type="entry name" value="PROTEIN YGHO"/>
    <property type="match status" value="1"/>
</dbReference>
<evidence type="ECO:0000313" key="2">
    <source>
        <dbReference type="Proteomes" id="UP000441160"/>
    </source>
</evidence>
<dbReference type="AlphaFoldDB" id="A0AAW9X867"/>
<dbReference type="SUPFAM" id="SSF55729">
    <property type="entry name" value="Acyl-CoA N-acyltransferases (Nat)"/>
    <property type="match status" value="1"/>
</dbReference>
<accession>A0AAW9X867</accession>
<dbReference type="PANTHER" id="PTHR41368:SF1">
    <property type="entry name" value="PROTEIN YGHO"/>
    <property type="match status" value="1"/>
</dbReference>
<dbReference type="EMBL" id="WTRX01000145">
    <property type="protein sequence ID" value="MWU34017.1"/>
    <property type="molecule type" value="Genomic_DNA"/>
</dbReference>
<reference evidence="1 2" key="1">
    <citation type="submission" date="2019-12" db="EMBL/GenBank/DDBJ databases">
        <title>Enteriobacteria Tanzani isolates_8377-8380.</title>
        <authorList>
            <person name="Subbiah M."/>
            <person name="Call D."/>
        </authorList>
    </citation>
    <scope>NUCLEOTIDE SEQUENCE [LARGE SCALE GENOMIC DNA]</scope>
    <source>
        <strain evidence="1 2">8378wB3</strain>
    </source>
</reference>
<organism evidence="1 2">
    <name type="scientific">Escherichia coli</name>
    <dbReference type="NCBI Taxonomy" id="562"/>
    <lineage>
        <taxon>Bacteria</taxon>
        <taxon>Pseudomonadati</taxon>
        <taxon>Pseudomonadota</taxon>
        <taxon>Gammaproteobacteria</taxon>
        <taxon>Enterobacterales</taxon>
        <taxon>Enterobacteriaceae</taxon>
        <taxon>Escherichia</taxon>
    </lineage>
</organism>
<evidence type="ECO:0000313" key="1">
    <source>
        <dbReference type="EMBL" id="MWU34017.1"/>
    </source>
</evidence>
<dbReference type="Proteomes" id="UP000441160">
    <property type="component" value="Unassembled WGS sequence"/>
</dbReference>
<sequence>MAKKAGQIVGRITAQIDTLHRERYGKDTGHFGMIDAIDDPQVFAALFGAAEAWLKSQGASKISGPFSLNINQESGLLIEGFDTPPCAMMPHGKPWYAAHIEQLGYHKGIDLLAWWMQRTDLTFSPALKKLMDQVRKKVTIRCINRQRFAEEMQILREIFNSGWQHNWGFVPFTEPEFATMGDQLKYLVPDDMIYIAEIDSAPCAFIVGLPNINEAIADLNGSLFPFGWAKLLWRLKVSGVRTARVPLMGVRDEYQFSRIGPVIALLLIEALRDPFARRKIDALEMSWILETNTGMNNMLERIGAEPYKRYRLYEKQI</sequence>
<gene>
    <name evidence="1" type="ORF">GP944_25670</name>
</gene>
<protein>
    <submittedName>
        <fullName evidence="1">N-acetyltransferase</fullName>
    </submittedName>
</protein>
<dbReference type="InterPro" id="IPR039968">
    <property type="entry name" value="BcerS-like"/>
</dbReference>